<gene>
    <name evidence="2" type="ORF">KPH14_006021</name>
</gene>
<feature type="compositionally biased region" description="Basic and acidic residues" evidence="1">
    <location>
        <begin position="65"/>
        <end position="76"/>
    </location>
</feature>
<dbReference type="AlphaFoldDB" id="A0AAD9RKR2"/>
<keyword evidence="3" id="KW-1185">Reference proteome</keyword>
<accession>A0AAD9RKR2</accession>
<evidence type="ECO:0000313" key="2">
    <source>
        <dbReference type="EMBL" id="KAK2580956.1"/>
    </source>
</evidence>
<reference evidence="2" key="2">
    <citation type="journal article" date="2023" name="Commun. Biol.">
        <title>Intrasexual cuticular hydrocarbon dimorphism in a wasp sheds light on hydrocarbon biosynthesis genes in Hymenoptera.</title>
        <authorList>
            <person name="Moris V.C."/>
            <person name="Podsiadlowski L."/>
            <person name="Martin S."/>
            <person name="Oeyen J.P."/>
            <person name="Donath A."/>
            <person name="Petersen M."/>
            <person name="Wilbrandt J."/>
            <person name="Misof B."/>
            <person name="Liedtke D."/>
            <person name="Thamm M."/>
            <person name="Scheiner R."/>
            <person name="Schmitt T."/>
            <person name="Niehuis O."/>
        </authorList>
    </citation>
    <scope>NUCLEOTIDE SEQUENCE</scope>
    <source>
        <strain evidence="2">GBR_01_08_01A</strain>
    </source>
</reference>
<organism evidence="2 3">
    <name type="scientific">Odynerus spinipes</name>
    <dbReference type="NCBI Taxonomy" id="1348599"/>
    <lineage>
        <taxon>Eukaryota</taxon>
        <taxon>Metazoa</taxon>
        <taxon>Ecdysozoa</taxon>
        <taxon>Arthropoda</taxon>
        <taxon>Hexapoda</taxon>
        <taxon>Insecta</taxon>
        <taxon>Pterygota</taxon>
        <taxon>Neoptera</taxon>
        <taxon>Endopterygota</taxon>
        <taxon>Hymenoptera</taxon>
        <taxon>Apocrita</taxon>
        <taxon>Aculeata</taxon>
        <taxon>Vespoidea</taxon>
        <taxon>Vespidae</taxon>
        <taxon>Eumeninae</taxon>
        <taxon>Odynerus</taxon>
    </lineage>
</organism>
<dbReference type="Proteomes" id="UP001258017">
    <property type="component" value="Unassembled WGS sequence"/>
</dbReference>
<feature type="region of interest" description="Disordered" evidence="1">
    <location>
        <begin position="28"/>
        <end position="83"/>
    </location>
</feature>
<protein>
    <submittedName>
        <fullName evidence="2">Uncharacterized protein</fullName>
    </submittedName>
</protein>
<comment type="caution">
    <text evidence="2">The sequence shown here is derived from an EMBL/GenBank/DDBJ whole genome shotgun (WGS) entry which is preliminary data.</text>
</comment>
<dbReference type="EMBL" id="JAIFRP010000045">
    <property type="protein sequence ID" value="KAK2580956.1"/>
    <property type="molecule type" value="Genomic_DNA"/>
</dbReference>
<name>A0AAD9RKR2_9HYME</name>
<sequence length="98" mass="11787">MARHRKKTGVRVRAHSRIIHNSWRTLWGCERGDDDDDDDDGEENLKSERTQSNGRKRRRRYGIRGGDRSRSREKHADRQRKQRSECMYVRAWDSFVSL</sequence>
<feature type="compositionally biased region" description="Acidic residues" evidence="1">
    <location>
        <begin position="32"/>
        <end position="42"/>
    </location>
</feature>
<reference evidence="2" key="1">
    <citation type="submission" date="2021-08" db="EMBL/GenBank/DDBJ databases">
        <authorList>
            <person name="Misof B."/>
            <person name="Oliver O."/>
            <person name="Podsiadlowski L."/>
            <person name="Donath A."/>
            <person name="Peters R."/>
            <person name="Mayer C."/>
            <person name="Rust J."/>
            <person name="Gunkel S."/>
            <person name="Lesny P."/>
            <person name="Martin S."/>
            <person name="Oeyen J.P."/>
            <person name="Petersen M."/>
            <person name="Panagiotis P."/>
            <person name="Wilbrandt J."/>
            <person name="Tanja T."/>
        </authorList>
    </citation>
    <scope>NUCLEOTIDE SEQUENCE</scope>
    <source>
        <strain evidence="2">GBR_01_08_01A</strain>
        <tissue evidence="2">Thorax + abdomen</tissue>
    </source>
</reference>
<evidence type="ECO:0000313" key="3">
    <source>
        <dbReference type="Proteomes" id="UP001258017"/>
    </source>
</evidence>
<evidence type="ECO:0000256" key="1">
    <source>
        <dbReference type="SAM" id="MobiDB-lite"/>
    </source>
</evidence>
<proteinExistence type="predicted"/>